<evidence type="ECO:0000313" key="2">
    <source>
        <dbReference type="EMBL" id="RUO20927.1"/>
    </source>
</evidence>
<feature type="chain" id="PRO_5019487231" description="Lipoprotein" evidence="1">
    <location>
        <begin position="19"/>
        <end position="170"/>
    </location>
</feature>
<evidence type="ECO:0000256" key="1">
    <source>
        <dbReference type="SAM" id="SignalP"/>
    </source>
</evidence>
<dbReference type="Proteomes" id="UP000288395">
    <property type="component" value="Unassembled WGS sequence"/>
</dbReference>
<feature type="signal peptide" evidence="1">
    <location>
        <begin position="1"/>
        <end position="18"/>
    </location>
</feature>
<proteinExistence type="predicted"/>
<name>A0A432VWG5_9GAMM</name>
<evidence type="ECO:0008006" key="4">
    <source>
        <dbReference type="Google" id="ProtNLM"/>
    </source>
</evidence>
<dbReference type="EMBL" id="PIPJ01000004">
    <property type="protein sequence ID" value="RUO20927.1"/>
    <property type="molecule type" value="Genomic_DNA"/>
</dbReference>
<accession>A0A432VWG5</accession>
<organism evidence="2 3">
    <name type="scientific">Aliidiomarina iranensis</name>
    <dbReference type="NCBI Taxonomy" id="1434071"/>
    <lineage>
        <taxon>Bacteria</taxon>
        <taxon>Pseudomonadati</taxon>
        <taxon>Pseudomonadota</taxon>
        <taxon>Gammaproteobacteria</taxon>
        <taxon>Alteromonadales</taxon>
        <taxon>Idiomarinaceae</taxon>
        <taxon>Aliidiomarina</taxon>
    </lineage>
</organism>
<dbReference type="PROSITE" id="PS51257">
    <property type="entry name" value="PROKAR_LIPOPROTEIN"/>
    <property type="match status" value="1"/>
</dbReference>
<gene>
    <name evidence="2" type="ORF">CWE08_07450</name>
</gene>
<keyword evidence="1" id="KW-0732">Signal</keyword>
<dbReference type="RefSeq" id="WP_126767186.1">
    <property type="nucleotide sequence ID" value="NZ_PIPJ01000004.1"/>
</dbReference>
<reference evidence="3" key="1">
    <citation type="journal article" date="2018" name="Front. Microbiol.">
        <title>Genome-Based Analysis Reveals the Taxonomy and Diversity of the Family Idiomarinaceae.</title>
        <authorList>
            <person name="Liu Y."/>
            <person name="Lai Q."/>
            <person name="Shao Z."/>
        </authorList>
    </citation>
    <scope>NUCLEOTIDE SEQUENCE [LARGE SCALE GENOMIC DNA]</scope>
    <source>
        <strain evidence="3">GBPy7</strain>
    </source>
</reference>
<comment type="caution">
    <text evidence="2">The sequence shown here is derived from an EMBL/GenBank/DDBJ whole genome shotgun (WGS) entry which is preliminary data.</text>
</comment>
<sequence>MRKTMITMTLATLLTACATTTGTQPDVRTSGFDQAKIVEIQPHGASCGSAGCLGLGAQWNESHGDNAFFIVTSYMDYVAILDAQLNIDGQVIDLEPADVVTDFDSQYGKVSSKGFRTNLDTIEAITKADRVWLRIKTPNGTREDRIIDQDGDSKAYHAMKRFMNSVRGTR</sequence>
<keyword evidence="3" id="KW-1185">Reference proteome</keyword>
<protein>
    <recommendedName>
        <fullName evidence="4">Lipoprotein</fullName>
    </recommendedName>
</protein>
<dbReference type="OrthoDB" id="6401602at2"/>
<dbReference type="AlphaFoldDB" id="A0A432VWG5"/>
<evidence type="ECO:0000313" key="3">
    <source>
        <dbReference type="Proteomes" id="UP000288395"/>
    </source>
</evidence>